<dbReference type="PANTHER" id="PTHR33138">
    <property type="entry name" value="OS01G0690200 PROTEIN"/>
    <property type="match status" value="1"/>
</dbReference>
<dbReference type="InterPro" id="IPR025287">
    <property type="entry name" value="WAK_GUB"/>
</dbReference>
<gene>
    <name evidence="8" type="ORF">Ddye_012157</name>
</gene>
<keyword evidence="4" id="KW-1133">Transmembrane helix</keyword>
<dbReference type="Proteomes" id="UP001280121">
    <property type="component" value="Unassembled WGS sequence"/>
</dbReference>
<evidence type="ECO:0000256" key="6">
    <source>
        <dbReference type="SAM" id="SignalP"/>
    </source>
</evidence>
<evidence type="ECO:0000256" key="2">
    <source>
        <dbReference type="ARBA" id="ARBA00022692"/>
    </source>
</evidence>
<accession>A0AAE0CI81</accession>
<evidence type="ECO:0000256" key="3">
    <source>
        <dbReference type="ARBA" id="ARBA00022729"/>
    </source>
</evidence>
<keyword evidence="9" id="KW-1185">Reference proteome</keyword>
<keyword evidence="3 6" id="KW-0732">Signal</keyword>
<organism evidence="8 9">
    <name type="scientific">Dipteronia dyeriana</name>
    <dbReference type="NCBI Taxonomy" id="168575"/>
    <lineage>
        <taxon>Eukaryota</taxon>
        <taxon>Viridiplantae</taxon>
        <taxon>Streptophyta</taxon>
        <taxon>Embryophyta</taxon>
        <taxon>Tracheophyta</taxon>
        <taxon>Spermatophyta</taxon>
        <taxon>Magnoliopsida</taxon>
        <taxon>eudicotyledons</taxon>
        <taxon>Gunneridae</taxon>
        <taxon>Pentapetalae</taxon>
        <taxon>rosids</taxon>
        <taxon>malvids</taxon>
        <taxon>Sapindales</taxon>
        <taxon>Sapindaceae</taxon>
        <taxon>Hippocastanoideae</taxon>
        <taxon>Acereae</taxon>
        <taxon>Dipteronia</taxon>
    </lineage>
</organism>
<dbReference type="AlphaFoldDB" id="A0AAE0CI81"/>
<dbReference type="Pfam" id="PF13947">
    <property type="entry name" value="GUB_WAK_bind"/>
    <property type="match status" value="1"/>
</dbReference>
<evidence type="ECO:0000256" key="1">
    <source>
        <dbReference type="ARBA" id="ARBA00004167"/>
    </source>
</evidence>
<feature type="chain" id="PRO_5042050900" description="Wall-associated receptor kinase galacturonan-binding domain-containing protein" evidence="6">
    <location>
        <begin position="23"/>
        <end position="151"/>
    </location>
</feature>
<dbReference type="PANTHER" id="PTHR33138:SF11">
    <property type="entry name" value="KINASE-LIKE PROTEIN"/>
    <property type="match status" value="1"/>
</dbReference>
<keyword evidence="2" id="KW-0812">Transmembrane</keyword>
<evidence type="ECO:0000256" key="5">
    <source>
        <dbReference type="ARBA" id="ARBA00023136"/>
    </source>
</evidence>
<dbReference type="GO" id="GO:0016020">
    <property type="term" value="C:membrane"/>
    <property type="evidence" value="ECO:0007669"/>
    <property type="project" value="UniProtKB-SubCell"/>
</dbReference>
<evidence type="ECO:0000259" key="7">
    <source>
        <dbReference type="Pfam" id="PF13947"/>
    </source>
</evidence>
<protein>
    <recommendedName>
        <fullName evidence="7">Wall-associated receptor kinase galacturonan-binding domain-containing protein</fullName>
    </recommendedName>
</protein>
<reference evidence="8" key="1">
    <citation type="journal article" date="2023" name="Plant J.">
        <title>Genome sequences and population genomics provide insights into the demographic history, inbreeding, and mutation load of two 'living fossil' tree species of Dipteronia.</title>
        <authorList>
            <person name="Feng Y."/>
            <person name="Comes H.P."/>
            <person name="Chen J."/>
            <person name="Zhu S."/>
            <person name="Lu R."/>
            <person name="Zhang X."/>
            <person name="Li P."/>
            <person name="Qiu J."/>
            <person name="Olsen K.M."/>
            <person name="Qiu Y."/>
        </authorList>
    </citation>
    <scope>NUCLEOTIDE SEQUENCE</scope>
    <source>
        <strain evidence="8">KIB01</strain>
    </source>
</reference>
<comment type="subcellular location">
    <subcellularLocation>
        <location evidence="1">Membrane</location>
        <topology evidence="1">Single-pass membrane protein</topology>
    </subcellularLocation>
</comment>
<keyword evidence="5" id="KW-0472">Membrane</keyword>
<feature type="signal peptide" evidence="6">
    <location>
        <begin position="1"/>
        <end position="22"/>
    </location>
</feature>
<comment type="caution">
    <text evidence="8">The sequence shown here is derived from an EMBL/GenBank/DDBJ whole genome shotgun (WGS) entry which is preliminary data.</text>
</comment>
<dbReference type="GO" id="GO:0030247">
    <property type="term" value="F:polysaccharide binding"/>
    <property type="evidence" value="ECO:0007669"/>
    <property type="project" value="InterPro"/>
</dbReference>
<dbReference type="EMBL" id="JANJYI010000004">
    <property type="protein sequence ID" value="KAK2652301.1"/>
    <property type="molecule type" value="Genomic_DNA"/>
</dbReference>
<evidence type="ECO:0000313" key="8">
    <source>
        <dbReference type="EMBL" id="KAK2652301.1"/>
    </source>
</evidence>
<evidence type="ECO:0000256" key="4">
    <source>
        <dbReference type="ARBA" id="ARBA00022989"/>
    </source>
</evidence>
<evidence type="ECO:0000313" key="9">
    <source>
        <dbReference type="Proteomes" id="UP001280121"/>
    </source>
</evidence>
<feature type="domain" description="Wall-associated receptor kinase galacturonan-binding" evidence="7">
    <location>
        <begin position="40"/>
        <end position="106"/>
    </location>
</feature>
<sequence length="151" mass="17090">MNSQLFFSSAFLSLLCFIPVMSQSCGVLFHCDDRVMSQSCDVLFHCGNITAGYPFWGEPRPQYCAAHQELKLNCNDDDDLTTMEINGVYYWVLDINPVARTLRIARKDYQNGICSPEFPNTTINPEIFDYSDGDENTTFLYDCPKPSPGLS</sequence>
<proteinExistence type="predicted"/>
<name>A0AAE0CI81_9ROSI</name>